<dbReference type="Pfam" id="PF08615">
    <property type="entry name" value="RNase_H2_suC"/>
    <property type="match status" value="1"/>
</dbReference>
<evidence type="ECO:0000313" key="1">
    <source>
        <dbReference type="EMBL" id="CAB9513330.1"/>
    </source>
</evidence>
<dbReference type="GO" id="GO:0032299">
    <property type="term" value="C:ribonuclease H2 complex"/>
    <property type="evidence" value="ECO:0007669"/>
    <property type="project" value="InterPro"/>
</dbReference>
<dbReference type="AlphaFoldDB" id="A0A9N8E3N7"/>
<dbReference type="PANTHER" id="PTHR47204:SF1">
    <property type="entry name" value="RIBONUCLEASE H2 SUBUNIT C"/>
    <property type="match status" value="1"/>
</dbReference>
<protein>
    <submittedName>
        <fullName evidence="1">Ribonuclease H2 non-catalytic subunit (Ylr154p-like)</fullName>
    </submittedName>
</protein>
<evidence type="ECO:0000313" key="2">
    <source>
        <dbReference type="Proteomes" id="UP001153069"/>
    </source>
</evidence>
<reference evidence="1" key="1">
    <citation type="submission" date="2020-06" db="EMBL/GenBank/DDBJ databases">
        <authorList>
            <consortium name="Plant Systems Biology data submission"/>
        </authorList>
    </citation>
    <scope>NUCLEOTIDE SEQUENCE</scope>
    <source>
        <strain evidence="1">D6</strain>
    </source>
</reference>
<dbReference type="PANTHER" id="PTHR47204">
    <property type="entry name" value="OS02G0168900 PROTEIN"/>
    <property type="match status" value="1"/>
</dbReference>
<keyword evidence="2" id="KW-1185">Reference proteome</keyword>
<gene>
    <name evidence="1" type="ORF">SEMRO_585_G170990.1</name>
</gene>
<accession>A0A9N8E3N7</accession>
<dbReference type="Proteomes" id="UP001153069">
    <property type="component" value="Unassembled WGS sequence"/>
</dbReference>
<dbReference type="OrthoDB" id="6222486at2759"/>
<sequence length="143" mass="15980">MTSEAPTTEENDCQPCHSLPCKIDFNGRAPVEVYFSPQEIPHEKNDDAIVCAAQFRGRQLLAVKPPPHQQTTMAGRLLEIDACKARNSEGKVRVKAKFNSILEWKHEHDIGTVQNNHSSGNSRVRTAMEWCDVAHALHDAIPI</sequence>
<organism evidence="1 2">
    <name type="scientific">Seminavis robusta</name>
    <dbReference type="NCBI Taxonomy" id="568900"/>
    <lineage>
        <taxon>Eukaryota</taxon>
        <taxon>Sar</taxon>
        <taxon>Stramenopiles</taxon>
        <taxon>Ochrophyta</taxon>
        <taxon>Bacillariophyta</taxon>
        <taxon>Bacillariophyceae</taxon>
        <taxon>Bacillariophycidae</taxon>
        <taxon>Naviculales</taxon>
        <taxon>Naviculaceae</taxon>
        <taxon>Seminavis</taxon>
    </lineage>
</organism>
<dbReference type="EMBL" id="CAICTM010000584">
    <property type="protein sequence ID" value="CAB9513330.1"/>
    <property type="molecule type" value="Genomic_DNA"/>
</dbReference>
<proteinExistence type="predicted"/>
<dbReference type="CDD" id="cd09271">
    <property type="entry name" value="RNase_H2-C"/>
    <property type="match status" value="1"/>
</dbReference>
<dbReference type="Gene3D" id="2.40.128.680">
    <property type="match status" value="1"/>
</dbReference>
<dbReference type="GO" id="GO:0006401">
    <property type="term" value="P:RNA catabolic process"/>
    <property type="evidence" value="ECO:0007669"/>
    <property type="project" value="InterPro"/>
</dbReference>
<comment type="caution">
    <text evidence="1">The sequence shown here is derived from an EMBL/GenBank/DDBJ whole genome shotgun (WGS) entry which is preliminary data.</text>
</comment>
<dbReference type="InterPro" id="IPR013924">
    <property type="entry name" value="RNase_H2_suC"/>
</dbReference>
<name>A0A9N8E3N7_9STRA</name>